<protein>
    <recommendedName>
        <fullName evidence="1">Putative membrane protein insertion efficiency factor</fullName>
    </recommendedName>
</protein>
<sequence>MTPERLARAEAARREGPRRFGLRGIACYRRYLSPRVQVQCRFVPSCSGYGYRAVSRYGLWTGGRLAVARILRCRPGVTRGTRDPVPGR</sequence>
<evidence type="ECO:0000313" key="2">
    <source>
        <dbReference type="EMBL" id="MFC6958101.1"/>
    </source>
</evidence>
<comment type="similarity">
    <text evidence="1">Belongs to the UPF0161 family.</text>
</comment>
<proteinExistence type="inferred from homology"/>
<dbReference type="InterPro" id="IPR002696">
    <property type="entry name" value="Membr_insert_effic_factor_YidD"/>
</dbReference>
<dbReference type="Pfam" id="PF01809">
    <property type="entry name" value="YidD"/>
    <property type="match status" value="1"/>
</dbReference>
<dbReference type="HAMAP" id="MF_00386">
    <property type="entry name" value="UPF0161_YidD"/>
    <property type="match status" value="1"/>
</dbReference>
<evidence type="ECO:0000313" key="3">
    <source>
        <dbReference type="Proteomes" id="UP001596470"/>
    </source>
</evidence>
<keyword evidence="3" id="KW-1185">Reference proteome</keyword>
<dbReference type="Proteomes" id="UP001596470">
    <property type="component" value="Unassembled WGS sequence"/>
</dbReference>
<comment type="caution">
    <text evidence="2">The sequence shown here is derived from an EMBL/GenBank/DDBJ whole genome shotgun (WGS) entry which is preliminary data.</text>
</comment>
<gene>
    <name evidence="2" type="primary">yidD</name>
    <name evidence="2" type="ORF">ACFQS3_12915</name>
</gene>
<name>A0ABW2DA40_9ACTN</name>
<dbReference type="PANTHER" id="PTHR33383:SF1">
    <property type="entry name" value="MEMBRANE PROTEIN INSERTION EFFICIENCY FACTOR-RELATED"/>
    <property type="match status" value="1"/>
</dbReference>
<dbReference type="EMBL" id="JBHSYS010000003">
    <property type="protein sequence ID" value="MFC6958101.1"/>
    <property type="molecule type" value="Genomic_DNA"/>
</dbReference>
<keyword evidence="1" id="KW-0472">Membrane</keyword>
<dbReference type="NCBIfam" id="TIGR00278">
    <property type="entry name" value="membrane protein insertion efficiency factor YidD"/>
    <property type="match status" value="1"/>
</dbReference>
<comment type="subcellular location">
    <subcellularLocation>
        <location evidence="1">Cell membrane</location>
        <topology evidence="1">Peripheral membrane protein</topology>
        <orientation evidence="1">Cytoplasmic side</orientation>
    </subcellularLocation>
</comment>
<comment type="function">
    <text evidence="1">Could be involved in insertion of integral membrane proteins into the membrane.</text>
</comment>
<keyword evidence="1" id="KW-1003">Cell membrane</keyword>
<organism evidence="2 3">
    <name type="scientific">Glycomyces mayteni</name>
    <dbReference type="NCBI Taxonomy" id="543887"/>
    <lineage>
        <taxon>Bacteria</taxon>
        <taxon>Bacillati</taxon>
        <taxon>Actinomycetota</taxon>
        <taxon>Actinomycetes</taxon>
        <taxon>Glycomycetales</taxon>
        <taxon>Glycomycetaceae</taxon>
        <taxon>Glycomyces</taxon>
    </lineage>
</organism>
<accession>A0ABW2DA40</accession>
<evidence type="ECO:0000256" key="1">
    <source>
        <dbReference type="HAMAP-Rule" id="MF_00386"/>
    </source>
</evidence>
<dbReference type="SMART" id="SM01234">
    <property type="entry name" value="Haemolytic"/>
    <property type="match status" value="1"/>
</dbReference>
<dbReference type="RefSeq" id="WP_382346268.1">
    <property type="nucleotide sequence ID" value="NZ_JBHMBP010000001.1"/>
</dbReference>
<dbReference type="PANTHER" id="PTHR33383">
    <property type="entry name" value="MEMBRANE PROTEIN INSERTION EFFICIENCY FACTOR-RELATED"/>
    <property type="match status" value="1"/>
</dbReference>
<reference evidence="3" key="1">
    <citation type="journal article" date="2019" name="Int. J. Syst. Evol. Microbiol.">
        <title>The Global Catalogue of Microorganisms (GCM) 10K type strain sequencing project: providing services to taxonomists for standard genome sequencing and annotation.</title>
        <authorList>
            <consortium name="The Broad Institute Genomics Platform"/>
            <consortium name="The Broad Institute Genome Sequencing Center for Infectious Disease"/>
            <person name="Wu L."/>
            <person name="Ma J."/>
        </authorList>
    </citation>
    <scope>NUCLEOTIDE SEQUENCE [LARGE SCALE GENOMIC DNA]</scope>
    <source>
        <strain evidence="3">KACC 12634</strain>
    </source>
</reference>